<accession>A0A2P2IPL3</accession>
<proteinExistence type="predicted"/>
<name>A0A2P2IPL3_RHIMU</name>
<organism evidence="1">
    <name type="scientific">Rhizophora mucronata</name>
    <name type="common">Asiatic mangrove</name>
    <dbReference type="NCBI Taxonomy" id="61149"/>
    <lineage>
        <taxon>Eukaryota</taxon>
        <taxon>Viridiplantae</taxon>
        <taxon>Streptophyta</taxon>
        <taxon>Embryophyta</taxon>
        <taxon>Tracheophyta</taxon>
        <taxon>Spermatophyta</taxon>
        <taxon>Magnoliopsida</taxon>
        <taxon>eudicotyledons</taxon>
        <taxon>Gunneridae</taxon>
        <taxon>Pentapetalae</taxon>
        <taxon>rosids</taxon>
        <taxon>fabids</taxon>
        <taxon>Malpighiales</taxon>
        <taxon>Rhizophoraceae</taxon>
        <taxon>Rhizophora</taxon>
    </lineage>
</organism>
<evidence type="ECO:0000313" key="1">
    <source>
        <dbReference type="EMBL" id="MBW83165.1"/>
    </source>
</evidence>
<protein>
    <submittedName>
        <fullName evidence="1">Uncharacterized protein</fullName>
    </submittedName>
</protein>
<reference evidence="1" key="1">
    <citation type="submission" date="2018-02" db="EMBL/GenBank/DDBJ databases">
        <title>Rhizophora mucronata_Transcriptome.</title>
        <authorList>
            <person name="Meera S.P."/>
            <person name="Sreeshan A."/>
            <person name="Augustine A."/>
        </authorList>
    </citation>
    <scope>NUCLEOTIDE SEQUENCE</scope>
    <source>
        <tissue evidence="1">Leaf</tissue>
    </source>
</reference>
<dbReference type="EMBL" id="GGEC01002682">
    <property type="protein sequence ID" value="MBW83165.1"/>
    <property type="molecule type" value="Transcribed_RNA"/>
</dbReference>
<dbReference type="AlphaFoldDB" id="A0A2P2IPL3"/>
<sequence>MLPLFDYDVGLLSCLHGCRLHLC</sequence>